<accession>A0A0E9MYQ7</accession>
<keyword evidence="1" id="KW-0732">Signal</keyword>
<dbReference type="AlphaFoldDB" id="A0A0E9MYQ7"/>
<organism evidence="3 4">
    <name type="scientific">Flavihumibacter petaseus NBRC 106054</name>
    <dbReference type="NCBI Taxonomy" id="1220578"/>
    <lineage>
        <taxon>Bacteria</taxon>
        <taxon>Pseudomonadati</taxon>
        <taxon>Bacteroidota</taxon>
        <taxon>Chitinophagia</taxon>
        <taxon>Chitinophagales</taxon>
        <taxon>Chitinophagaceae</taxon>
        <taxon>Flavihumibacter</taxon>
    </lineage>
</organism>
<dbReference type="STRING" id="1220578.FPE01S_01_15660"/>
<reference evidence="3 4" key="1">
    <citation type="submission" date="2015-04" db="EMBL/GenBank/DDBJ databases">
        <title>Whole genome shotgun sequence of Flavihumibacter petaseus NBRC 106054.</title>
        <authorList>
            <person name="Miyazawa S."/>
            <person name="Hosoyama A."/>
            <person name="Hashimoto M."/>
            <person name="Noguchi M."/>
            <person name="Tsuchikane K."/>
            <person name="Ohji S."/>
            <person name="Yamazoe A."/>
            <person name="Ichikawa N."/>
            <person name="Kimura A."/>
            <person name="Fujita N."/>
        </authorList>
    </citation>
    <scope>NUCLEOTIDE SEQUENCE [LARGE SCALE GENOMIC DNA]</scope>
    <source>
        <strain evidence="3 4">NBRC 106054</strain>
    </source>
</reference>
<sequence length="227" mass="24636">MVKSLLCCLILACTGGLLLAQSKTPAPEYIFKLGVAYEMKSGDGRTNQMNVWFSNSDYSGIGTGEMKGMTMVYDLGRKIAVTFMEAQKMYMVMDLDKMKQQAEAKQKTETPKSDPAKDVKITKTGKTETILGYKCDQYQVINKTTTMLIWVTAALGSGYSNFLQSLSSMKGGFNIPEAKGLGSGVVMKMDVSDTAEKSKLSLLATSVNKDGMVIKTAGYKGMNVPGQ</sequence>
<feature type="domain" description="DUF4412" evidence="2">
    <location>
        <begin position="64"/>
        <end position="160"/>
    </location>
</feature>
<comment type="caution">
    <text evidence="3">The sequence shown here is derived from an EMBL/GenBank/DDBJ whole genome shotgun (WGS) entry which is preliminary data.</text>
</comment>
<feature type="signal peptide" evidence="1">
    <location>
        <begin position="1"/>
        <end position="20"/>
    </location>
</feature>
<dbReference type="RefSeq" id="WP_046368218.1">
    <property type="nucleotide sequence ID" value="NZ_BBWV01000001.1"/>
</dbReference>
<keyword evidence="4" id="KW-1185">Reference proteome</keyword>
<evidence type="ECO:0000313" key="3">
    <source>
        <dbReference type="EMBL" id="GAO42551.1"/>
    </source>
</evidence>
<dbReference type="EMBL" id="BBWV01000001">
    <property type="protein sequence ID" value="GAO42551.1"/>
    <property type="molecule type" value="Genomic_DNA"/>
</dbReference>
<evidence type="ECO:0000313" key="4">
    <source>
        <dbReference type="Proteomes" id="UP000033121"/>
    </source>
</evidence>
<protein>
    <recommendedName>
        <fullName evidence="2">DUF4412 domain-containing protein</fullName>
    </recommendedName>
</protein>
<dbReference type="Proteomes" id="UP000033121">
    <property type="component" value="Unassembled WGS sequence"/>
</dbReference>
<evidence type="ECO:0000256" key="1">
    <source>
        <dbReference type="SAM" id="SignalP"/>
    </source>
</evidence>
<dbReference type="InterPro" id="IPR025524">
    <property type="entry name" value="DUF4412"/>
</dbReference>
<feature type="chain" id="PRO_5002430261" description="DUF4412 domain-containing protein" evidence="1">
    <location>
        <begin position="21"/>
        <end position="227"/>
    </location>
</feature>
<proteinExistence type="predicted"/>
<evidence type="ECO:0000259" key="2">
    <source>
        <dbReference type="Pfam" id="PF14371"/>
    </source>
</evidence>
<gene>
    <name evidence="3" type="ORF">FPE01S_01_15660</name>
</gene>
<dbReference type="Pfam" id="PF14371">
    <property type="entry name" value="DUF4412"/>
    <property type="match status" value="1"/>
</dbReference>
<dbReference type="OrthoDB" id="1524221at2"/>
<name>A0A0E9MYQ7_9BACT</name>